<keyword evidence="1" id="KW-0812">Transmembrane</keyword>
<protein>
    <recommendedName>
        <fullName evidence="4">MFS transporter</fullName>
    </recommendedName>
</protein>
<name>A0A6M8HV72_9PROT</name>
<sequence length="160" mass="16596">MLVLAAARTSTSNTGRWARIHQHNWAKIRCHSHRIAPWVSGLSAMVAGAVLVPVGVAIGHPLVALLGFPVLGFGTGLAYRLSLVVLTKGSEPARQGALASLYGAVTYGAATVGSLAAGLIGNLIGLKSTIVGIFLLIAVFSAWFTACAPRLRDGREIEVA</sequence>
<dbReference type="RefSeq" id="WP_172443507.1">
    <property type="nucleotide sequence ID" value="NZ_CP053708.1"/>
</dbReference>
<keyword evidence="1" id="KW-1133">Transmembrane helix</keyword>
<accession>A0A6M8HV72</accession>
<feature type="transmembrane region" description="Helical" evidence="1">
    <location>
        <begin position="62"/>
        <end position="86"/>
    </location>
</feature>
<proteinExistence type="predicted"/>
<evidence type="ECO:0008006" key="4">
    <source>
        <dbReference type="Google" id="ProtNLM"/>
    </source>
</evidence>
<feature type="transmembrane region" description="Helical" evidence="1">
    <location>
        <begin position="130"/>
        <end position="148"/>
    </location>
</feature>
<evidence type="ECO:0000313" key="3">
    <source>
        <dbReference type="Proteomes" id="UP000500767"/>
    </source>
</evidence>
<dbReference type="SUPFAM" id="SSF103473">
    <property type="entry name" value="MFS general substrate transporter"/>
    <property type="match status" value="1"/>
</dbReference>
<organism evidence="2 3">
    <name type="scientific">Lichenicola cladoniae</name>
    <dbReference type="NCBI Taxonomy" id="1484109"/>
    <lineage>
        <taxon>Bacteria</taxon>
        <taxon>Pseudomonadati</taxon>
        <taxon>Pseudomonadota</taxon>
        <taxon>Alphaproteobacteria</taxon>
        <taxon>Acetobacterales</taxon>
        <taxon>Acetobacteraceae</taxon>
        <taxon>Lichenicola</taxon>
    </lineage>
</organism>
<gene>
    <name evidence="2" type="ORF">HN018_21535</name>
</gene>
<dbReference type="InterPro" id="IPR036259">
    <property type="entry name" value="MFS_trans_sf"/>
</dbReference>
<feature type="transmembrane region" description="Helical" evidence="1">
    <location>
        <begin position="35"/>
        <end position="56"/>
    </location>
</feature>
<keyword evidence="1" id="KW-0472">Membrane</keyword>
<dbReference type="Gene3D" id="1.20.1250.20">
    <property type="entry name" value="MFS general substrate transporter like domains"/>
    <property type="match status" value="1"/>
</dbReference>
<dbReference type="EMBL" id="CP053708">
    <property type="protein sequence ID" value="QKE92272.1"/>
    <property type="molecule type" value="Genomic_DNA"/>
</dbReference>
<evidence type="ECO:0000256" key="1">
    <source>
        <dbReference type="SAM" id="Phobius"/>
    </source>
</evidence>
<evidence type="ECO:0000313" key="2">
    <source>
        <dbReference type="EMBL" id="QKE92272.1"/>
    </source>
</evidence>
<keyword evidence="3" id="KW-1185">Reference proteome</keyword>
<feature type="transmembrane region" description="Helical" evidence="1">
    <location>
        <begin position="98"/>
        <end position="124"/>
    </location>
</feature>
<dbReference type="Proteomes" id="UP000500767">
    <property type="component" value="Chromosome"/>
</dbReference>
<dbReference type="AlphaFoldDB" id="A0A6M8HV72"/>
<reference evidence="2 3" key="1">
    <citation type="journal article" date="2014" name="World J. Microbiol. Biotechnol.">
        <title>Biodiversity and physiological characteristics of Antarctic and Arctic lichens-associated bacteria.</title>
        <authorList>
            <person name="Lee Y.M."/>
            <person name="Kim E.H."/>
            <person name="Lee H.K."/>
            <person name="Hong S.G."/>
        </authorList>
    </citation>
    <scope>NUCLEOTIDE SEQUENCE [LARGE SCALE GENOMIC DNA]</scope>
    <source>
        <strain evidence="2 3">PAMC 26569</strain>
    </source>
</reference>
<dbReference type="KEGG" id="lck:HN018_21535"/>